<evidence type="ECO:0008006" key="3">
    <source>
        <dbReference type="Google" id="ProtNLM"/>
    </source>
</evidence>
<evidence type="ECO:0000313" key="1">
    <source>
        <dbReference type="EMBL" id="ESQ32209.1"/>
    </source>
</evidence>
<protein>
    <recommendedName>
        <fullName evidence="3">Neprosin domain-containing protein</fullName>
    </recommendedName>
</protein>
<gene>
    <name evidence="1" type="ORF">EUTSA_v10005365mg</name>
</gene>
<dbReference type="AlphaFoldDB" id="V4KLV2"/>
<dbReference type="KEGG" id="eus:EUTSA_v10005365mg"/>
<keyword evidence="2" id="KW-1185">Reference proteome</keyword>
<dbReference type="Proteomes" id="UP000030689">
    <property type="component" value="Unassembled WGS sequence"/>
</dbReference>
<accession>V4KLV2</accession>
<reference evidence="1 2" key="1">
    <citation type="journal article" date="2013" name="Front. Plant Sci.">
        <title>The Reference Genome of the Halophytic Plant Eutrema salsugineum.</title>
        <authorList>
            <person name="Yang R."/>
            <person name="Jarvis D.E."/>
            <person name="Chen H."/>
            <person name="Beilstein M.A."/>
            <person name="Grimwood J."/>
            <person name="Jenkins J."/>
            <person name="Shu S."/>
            <person name="Prochnik S."/>
            <person name="Xin M."/>
            <person name="Ma C."/>
            <person name="Schmutz J."/>
            <person name="Wing R.A."/>
            <person name="Mitchell-Olds T."/>
            <person name="Schumaker K.S."/>
            <person name="Wang X."/>
        </authorList>
    </citation>
    <scope>NUCLEOTIDE SEQUENCE [LARGE SCALE GENOMIC DNA]</scope>
</reference>
<sequence>MAVFPPSETEMGYGWQIWHQSGTKCPEGSIPIRRVLSHHNQTSSSNSGDRATKNHEVYIYIYIIRG</sequence>
<dbReference type="Gramene" id="ESQ32209">
    <property type="protein sequence ID" value="ESQ32209"/>
    <property type="gene ID" value="EUTSA_v10005365mg"/>
</dbReference>
<organism evidence="1 2">
    <name type="scientific">Eutrema salsugineum</name>
    <name type="common">Saltwater cress</name>
    <name type="synonym">Sisymbrium salsugineum</name>
    <dbReference type="NCBI Taxonomy" id="72664"/>
    <lineage>
        <taxon>Eukaryota</taxon>
        <taxon>Viridiplantae</taxon>
        <taxon>Streptophyta</taxon>
        <taxon>Embryophyta</taxon>
        <taxon>Tracheophyta</taxon>
        <taxon>Spermatophyta</taxon>
        <taxon>Magnoliopsida</taxon>
        <taxon>eudicotyledons</taxon>
        <taxon>Gunneridae</taxon>
        <taxon>Pentapetalae</taxon>
        <taxon>rosids</taxon>
        <taxon>malvids</taxon>
        <taxon>Brassicales</taxon>
        <taxon>Brassicaceae</taxon>
        <taxon>Eutremeae</taxon>
        <taxon>Eutrema</taxon>
    </lineage>
</organism>
<proteinExistence type="predicted"/>
<name>V4KLV2_EUTSA</name>
<dbReference type="OMA" id="GHEKYLT"/>
<dbReference type="EMBL" id="KI517748">
    <property type="protein sequence ID" value="ESQ32209.1"/>
    <property type="molecule type" value="Genomic_DNA"/>
</dbReference>
<evidence type="ECO:0000313" key="2">
    <source>
        <dbReference type="Proteomes" id="UP000030689"/>
    </source>
</evidence>